<dbReference type="CDD" id="cd06327">
    <property type="entry name" value="PBP1_SBP-like"/>
    <property type="match status" value="1"/>
</dbReference>
<dbReference type="EMBL" id="JALPRX010000036">
    <property type="protein sequence ID" value="MCK8784646.1"/>
    <property type="molecule type" value="Genomic_DNA"/>
</dbReference>
<dbReference type="Pfam" id="PF13458">
    <property type="entry name" value="Peripla_BP_6"/>
    <property type="match status" value="1"/>
</dbReference>
<sequence>MRMPRLAALACAVALAATGARAQLSDDAVRIGVLSDMNGPYADFAGPGSVAAARMAVEDFGGRVLGRPVEIVSGDHQNRPDVGGALARRWFDVDGVDMVTDMPNSAVALAVQQIARERNRVSINTSAVSPELTGRACSPTGFHWVSDSYAFAHGTTRAVMNQGDTSFFYITVDYEGGYAQERESTPVVEQGGGRVAGRVRHPLNTADFSSYLLQAQASRARVVVLANAGTDTVNAIKQAAEFGLAQRGQRLMGLFVNITDIHALGLRAARGLVLTEAFYWDRDDETRTFARRFQERHRNVPTQYHAGVYSAVTHYLRAVQAAGTDRGDAVAARMRELPVDDVFAHGGTVRADGRMVHDMYLMEVKQPEQSTGPWDVYRILATLPGEQAFRPLAQSACPTVRPQ</sequence>
<name>A0A9X2BV30_9PROT</name>
<dbReference type="Gene3D" id="3.40.50.2300">
    <property type="match status" value="2"/>
</dbReference>
<keyword evidence="3" id="KW-0813">Transport</keyword>
<evidence type="ECO:0000313" key="6">
    <source>
        <dbReference type="EMBL" id="MCK8784646.1"/>
    </source>
</evidence>
<comment type="similarity">
    <text evidence="1">Belongs to the leucine-binding protein family.</text>
</comment>
<feature type="domain" description="Leucine-binding protein" evidence="5">
    <location>
        <begin position="29"/>
        <end position="365"/>
    </location>
</feature>
<proteinExistence type="inferred from homology"/>
<dbReference type="PANTHER" id="PTHR30483:SF6">
    <property type="entry name" value="PERIPLASMIC BINDING PROTEIN OF ABC TRANSPORTER FOR NATURAL AMINO ACIDS"/>
    <property type="match status" value="1"/>
</dbReference>
<dbReference type="InterPro" id="IPR028082">
    <property type="entry name" value="Peripla_BP_I"/>
</dbReference>
<feature type="chain" id="PRO_5040853589" evidence="4">
    <location>
        <begin position="23"/>
        <end position="403"/>
    </location>
</feature>
<evidence type="ECO:0000256" key="2">
    <source>
        <dbReference type="ARBA" id="ARBA00022729"/>
    </source>
</evidence>
<keyword evidence="3" id="KW-0029">Amino-acid transport</keyword>
<dbReference type="InterPro" id="IPR051010">
    <property type="entry name" value="BCAA_transport"/>
</dbReference>
<gene>
    <name evidence="6" type="ORF">M0638_09650</name>
</gene>
<organism evidence="6 7">
    <name type="scientific">Roseomonas acroporae</name>
    <dbReference type="NCBI Taxonomy" id="2937791"/>
    <lineage>
        <taxon>Bacteria</taxon>
        <taxon>Pseudomonadati</taxon>
        <taxon>Pseudomonadota</taxon>
        <taxon>Alphaproteobacteria</taxon>
        <taxon>Acetobacterales</taxon>
        <taxon>Roseomonadaceae</taxon>
        <taxon>Roseomonas</taxon>
    </lineage>
</organism>
<dbReference type="PANTHER" id="PTHR30483">
    <property type="entry name" value="LEUCINE-SPECIFIC-BINDING PROTEIN"/>
    <property type="match status" value="1"/>
</dbReference>
<reference evidence="6" key="1">
    <citation type="submission" date="2022-04" db="EMBL/GenBank/DDBJ databases">
        <title>Roseomonas acroporae sp. nov., isolated from coral Acropora digitifera.</title>
        <authorList>
            <person name="Sun H."/>
        </authorList>
    </citation>
    <scope>NUCLEOTIDE SEQUENCE</scope>
    <source>
        <strain evidence="6">NAR14</strain>
    </source>
</reference>
<keyword evidence="2 4" id="KW-0732">Signal</keyword>
<dbReference type="Proteomes" id="UP001139516">
    <property type="component" value="Unassembled WGS sequence"/>
</dbReference>
<feature type="signal peptide" evidence="4">
    <location>
        <begin position="1"/>
        <end position="22"/>
    </location>
</feature>
<dbReference type="SUPFAM" id="SSF53822">
    <property type="entry name" value="Periplasmic binding protein-like I"/>
    <property type="match status" value="1"/>
</dbReference>
<keyword evidence="7" id="KW-1185">Reference proteome</keyword>
<evidence type="ECO:0000313" key="7">
    <source>
        <dbReference type="Proteomes" id="UP001139516"/>
    </source>
</evidence>
<evidence type="ECO:0000256" key="1">
    <source>
        <dbReference type="ARBA" id="ARBA00010062"/>
    </source>
</evidence>
<dbReference type="GO" id="GO:0006865">
    <property type="term" value="P:amino acid transport"/>
    <property type="evidence" value="ECO:0007669"/>
    <property type="project" value="UniProtKB-KW"/>
</dbReference>
<evidence type="ECO:0000256" key="4">
    <source>
        <dbReference type="SAM" id="SignalP"/>
    </source>
</evidence>
<comment type="caution">
    <text evidence="6">The sequence shown here is derived from an EMBL/GenBank/DDBJ whole genome shotgun (WGS) entry which is preliminary data.</text>
</comment>
<dbReference type="InterPro" id="IPR028081">
    <property type="entry name" value="Leu-bd"/>
</dbReference>
<accession>A0A9X2BV30</accession>
<protein>
    <submittedName>
        <fullName evidence="6">ABC transporter substrate-binding protein</fullName>
    </submittedName>
</protein>
<evidence type="ECO:0000259" key="5">
    <source>
        <dbReference type="Pfam" id="PF13458"/>
    </source>
</evidence>
<evidence type="ECO:0000256" key="3">
    <source>
        <dbReference type="ARBA" id="ARBA00022970"/>
    </source>
</evidence>
<dbReference type="AlphaFoldDB" id="A0A9X2BV30"/>